<reference evidence="1" key="1">
    <citation type="submission" date="2020-05" db="EMBL/GenBank/DDBJ databases">
        <authorList>
            <person name="Chiriac C."/>
            <person name="Salcher M."/>
            <person name="Ghai R."/>
            <person name="Kavagutti S V."/>
        </authorList>
    </citation>
    <scope>NUCLEOTIDE SEQUENCE</scope>
</reference>
<protein>
    <submittedName>
        <fullName evidence="1">Uncharacterized protein</fullName>
    </submittedName>
</protein>
<name>A0A6J5RTL4_9CAUD</name>
<sequence>MNIPMICTCDIDGFKETEDRRLRIFNKMPIYKMELLARSIIISLAFDFQCEANIDADMWFGVSIKSPLLEESLWIECDHPFDAFAFAWEYLLDKFPDKLSWINSKTEDKYAERLSKSMYATYELAEDILNDHYKIHDDNKYNHDCNMCNSLLYMPGYQESHIQDTWGAKDFESEINNAFDYLE</sequence>
<proteinExistence type="predicted"/>
<organism evidence="1">
    <name type="scientific">uncultured Caudovirales phage</name>
    <dbReference type="NCBI Taxonomy" id="2100421"/>
    <lineage>
        <taxon>Viruses</taxon>
        <taxon>Duplodnaviria</taxon>
        <taxon>Heunggongvirae</taxon>
        <taxon>Uroviricota</taxon>
        <taxon>Caudoviricetes</taxon>
        <taxon>Peduoviridae</taxon>
        <taxon>Maltschvirus</taxon>
        <taxon>Maltschvirus maltsch</taxon>
    </lineage>
</organism>
<dbReference type="EMBL" id="LR797252">
    <property type="protein sequence ID" value="CAB4196928.1"/>
    <property type="molecule type" value="Genomic_DNA"/>
</dbReference>
<evidence type="ECO:0000313" key="1">
    <source>
        <dbReference type="EMBL" id="CAB4196928.1"/>
    </source>
</evidence>
<accession>A0A6J5RTL4</accession>
<gene>
    <name evidence="1" type="ORF">UFOVP1290_448</name>
</gene>